<comment type="cofactor">
    <cofactor evidence="13">
        <name>Mg(2+)</name>
        <dbReference type="ChEBI" id="CHEBI:18420"/>
    </cofactor>
</comment>
<evidence type="ECO:0000256" key="5">
    <source>
        <dbReference type="ARBA" id="ARBA00022806"/>
    </source>
</evidence>
<dbReference type="NCBIfam" id="TIGR02785">
    <property type="entry name" value="addA_Gpos"/>
    <property type="match status" value="1"/>
</dbReference>
<dbReference type="OrthoDB" id="9810135at2"/>
<feature type="binding site" evidence="14">
    <location>
        <begin position="25"/>
        <end position="32"/>
    </location>
    <ligand>
        <name>ATP</name>
        <dbReference type="ChEBI" id="CHEBI:30616"/>
    </ligand>
</feature>
<evidence type="ECO:0000313" key="18">
    <source>
        <dbReference type="EMBL" id="SHJ93806.1"/>
    </source>
</evidence>
<dbReference type="InterPro" id="IPR038726">
    <property type="entry name" value="PDDEXK_AddAB-type"/>
</dbReference>
<keyword evidence="19" id="KW-1185">Reference proteome</keyword>
<evidence type="ECO:0000256" key="1">
    <source>
        <dbReference type="ARBA" id="ARBA00022722"/>
    </source>
</evidence>
<feature type="domain" description="UvrD-like helicase C-terminal" evidence="17">
    <location>
        <begin position="521"/>
        <end position="833"/>
    </location>
</feature>
<keyword evidence="9 13" id="KW-0234">DNA repair</keyword>
<dbReference type="InterPro" id="IPR014017">
    <property type="entry name" value="DNA_helicase_UvrD-like_C"/>
</dbReference>
<dbReference type="AlphaFoldDB" id="A0A1M6NDX5"/>
<keyword evidence="5 13" id="KW-0347">Helicase</keyword>
<dbReference type="EC" id="5.6.2.4" evidence="13"/>
<dbReference type="STRING" id="1121331.SAMN02745248_01356"/>
<name>A0A1M6NDX5_9CLOT</name>
<evidence type="ECO:0000256" key="6">
    <source>
        <dbReference type="ARBA" id="ARBA00022839"/>
    </source>
</evidence>
<evidence type="ECO:0000313" key="19">
    <source>
        <dbReference type="Proteomes" id="UP000183952"/>
    </source>
</evidence>
<proteinExistence type="inferred from homology"/>
<comment type="similarity">
    <text evidence="13">Belongs to the helicase family. AddA subfamily.</text>
</comment>
<feature type="coiled-coil region" evidence="15">
    <location>
        <begin position="293"/>
        <end position="324"/>
    </location>
</feature>
<dbReference type="Pfam" id="PF12705">
    <property type="entry name" value="PDDEXK_1"/>
    <property type="match status" value="1"/>
</dbReference>
<keyword evidence="4 13" id="KW-0378">Hydrolase</keyword>
<evidence type="ECO:0000256" key="10">
    <source>
        <dbReference type="ARBA" id="ARBA00023235"/>
    </source>
</evidence>
<dbReference type="PROSITE" id="PS51217">
    <property type="entry name" value="UVRD_HELICASE_CTER"/>
    <property type="match status" value="1"/>
</dbReference>
<dbReference type="InterPro" id="IPR011604">
    <property type="entry name" value="PDDEXK-like_dom_sf"/>
</dbReference>
<dbReference type="RefSeq" id="WP_072903369.1">
    <property type="nucleotide sequence ID" value="NZ_FRAD01000010.1"/>
</dbReference>
<evidence type="ECO:0000259" key="16">
    <source>
        <dbReference type="PROSITE" id="PS51198"/>
    </source>
</evidence>
<dbReference type="InterPro" id="IPR014152">
    <property type="entry name" value="AddA"/>
</dbReference>
<evidence type="ECO:0000256" key="3">
    <source>
        <dbReference type="ARBA" id="ARBA00022763"/>
    </source>
</evidence>
<sequence length="1253" mass="145637">MSKVEWTKEQKQVIDARHCNLLVAAAAGSGKTAVLVERIIQMIIDKKAPVDIDRLLVVTFTNAAASEMRERIADALSKEISKGENYARLQRQLTLLNKASITTIHSFCLNLIRNNFHKINLDPGFRVADETEVLLLKNETMEEVFEENYDNNEEFQKLVDVYGSNRDDSKLMDLVLRIYEFSISSPNPSEWLYNSLENLNPTNIKTIEDLNFINILKDNLRINLQGICAQYDEIYNMSMTEAELEKYSAFILEEGEQIKFLNEKLQNGEFSDFMELLQGLTFQRMPTIKKLENVELKEQIKGIRDDLKKEITKLKENYSHLTIETIIEGYEKMYPVLKILCSTVMEFSQKFSMKKRRKGIIDFNDFEHFAIDLLVAKNEDGSFKKDENGEYIPTAVALDMREKYSEILIDEYQDSNFTQELILNMVSTVKEGKANIFMVGDIKQSIYRFRQAKPELFLHKYNTYSDEESADYRRIMLFKNFRSRQQVIDGVNFIFKAIMSEKVGELNYDDKEALYLGADFPNLDEGENGVLADNIDMELVDLEEVLLEEEKNGVQGENAELEEEKEEEITAIALEARLVAKKIQQMMENTLKPCVVYDKTMKSYRKVTYRDVVILLRSTANRADTFVKELKEQNIPCYADVSTGYFDTTEIKTMLSLLEVIDNPRQDIPLLCVMRCVTMGNFTAEELIDVKINTSFGNIYSRCIEYRDKFIHDEDEELKTSLAKKLHVFIERLQQWRKKSLYMPTDELIWYLYTDTGYYGFVGALPNGVQRQANLKVLFQRAKEYENTSYKGLFNFINFINKLKSNSGDMGSAKILGENENVVRIMSIHKSKGLEFPVVFLCSIQKKFNLMDLNSNMLLDYDLGFGPDLVDTDLRITYPLPVKKAVREKILMDTLSEEMRILYVALTRAREKLILVGSVKSPEKYVEKIYNNTFHKNGKVLEYSIMKSRSYLEWILYAMGKGKKNDEPCNIDINYWSLEDLKNIEEENLTDRGEVLREALKEYMEGGIDESLYDIIDERLTYKTITNCEKVPTVVTVSEIKHRYNSFYHEDDDTVANNGKSALDLKRLPKFLQGERALTPAERGTATHAVMQYVDLSNVYDEKSIKDQIQKMISRELITEEEGNGADTSAIYKFFQSELGKEMISSFPRVYREKEFHIPIDAGELVSDECKHCLQGKKVLLQGIIDCYFITKENKVVLLDYKTDYIKNGEEEKFLDKYRLQLHYYERAVEKLTGRKVDEKFVYSFYLNKTFKY</sequence>
<dbReference type="GO" id="GO:0008408">
    <property type="term" value="F:3'-5' exonuclease activity"/>
    <property type="evidence" value="ECO:0007669"/>
    <property type="project" value="UniProtKB-UniRule"/>
</dbReference>
<keyword evidence="8 13" id="KW-0238">DNA-binding</keyword>
<dbReference type="InterPro" id="IPR014016">
    <property type="entry name" value="UvrD-like_ATP-bd"/>
</dbReference>
<keyword evidence="10 13" id="KW-0413">Isomerase</keyword>
<dbReference type="GO" id="GO:0005524">
    <property type="term" value="F:ATP binding"/>
    <property type="evidence" value="ECO:0007669"/>
    <property type="project" value="UniProtKB-UniRule"/>
</dbReference>
<dbReference type="PANTHER" id="PTHR11070:SF48">
    <property type="entry name" value="ATP-DEPENDENT HELICASE_NUCLEASE SUBUNIT A"/>
    <property type="match status" value="1"/>
</dbReference>
<evidence type="ECO:0000256" key="7">
    <source>
        <dbReference type="ARBA" id="ARBA00022840"/>
    </source>
</evidence>
<dbReference type="Pfam" id="PF00580">
    <property type="entry name" value="UvrD-helicase"/>
    <property type="match status" value="1"/>
</dbReference>
<dbReference type="EC" id="3.1.-.-" evidence="13"/>
<evidence type="ECO:0000259" key="17">
    <source>
        <dbReference type="PROSITE" id="PS51217"/>
    </source>
</evidence>
<dbReference type="GO" id="GO:0005829">
    <property type="term" value="C:cytosol"/>
    <property type="evidence" value="ECO:0007669"/>
    <property type="project" value="TreeGrafter"/>
</dbReference>
<comment type="catalytic activity">
    <reaction evidence="11 13">
        <text>Couples ATP hydrolysis with the unwinding of duplex DNA by translocating in the 3'-5' direction.</text>
        <dbReference type="EC" id="5.6.2.4"/>
    </reaction>
</comment>
<organism evidence="18 19">
    <name type="scientific">Hathewaya proteolytica DSM 3090</name>
    <dbReference type="NCBI Taxonomy" id="1121331"/>
    <lineage>
        <taxon>Bacteria</taxon>
        <taxon>Bacillati</taxon>
        <taxon>Bacillota</taxon>
        <taxon>Clostridia</taxon>
        <taxon>Eubacteriales</taxon>
        <taxon>Clostridiaceae</taxon>
        <taxon>Hathewaya</taxon>
    </lineage>
</organism>
<dbReference type="FunFam" id="3.40.50.300:FF:001236">
    <property type="entry name" value="ATP-dependent helicase/nuclease subunit A"/>
    <property type="match status" value="1"/>
</dbReference>
<dbReference type="GO" id="GO:0033202">
    <property type="term" value="C:DNA helicase complex"/>
    <property type="evidence" value="ECO:0007669"/>
    <property type="project" value="TreeGrafter"/>
</dbReference>
<comment type="subunit">
    <text evidence="13">Heterodimer of AddA and AddB/RexB.</text>
</comment>
<dbReference type="GO" id="GO:0003690">
    <property type="term" value="F:double-stranded DNA binding"/>
    <property type="evidence" value="ECO:0007669"/>
    <property type="project" value="UniProtKB-UniRule"/>
</dbReference>
<evidence type="ECO:0000256" key="14">
    <source>
        <dbReference type="PROSITE-ProRule" id="PRU00560"/>
    </source>
</evidence>
<evidence type="ECO:0000256" key="8">
    <source>
        <dbReference type="ARBA" id="ARBA00023125"/>
    </source>
</evidence>
<dbReference type="GO" id="GO:0016887">
    <property type="term" value="F:ATP hydrolysis activity"/>
    <property type="evidence" value="ECO:0007669"/>
    <property type="project" value="RHEA"/>
</dbReference>
<dbReference type="GO" id="GO:0000724">
    <property type="term" value="P:double-strand break repair via homologous recombination"/>
    <property type="evidence" value="ECO:0007669"/>
    <property type="project" value="UniProtKB-UniRule"/>
</dbReference>
<dbReference type="SUPFAM" id="SSF52980">
    <property type="entry name" value="Restriction endonuclease-like"/>
    <property type="match status" value="1"/>
</dbReference>
<feature type="domain" description="UvrD-like helicase ATP-binding" evidence="16">
    <location>
        <begin position="4"/>
        <end position="484"/>
    </location>
</feature>
<reference evidence="18 19" key="1">
    <citation type="submission" date="2016-11" db="EMBL/GenBank/DDBJ databases">
        <authorList>
            <person name="Jaros S."/>
            <person name="Januszkiewicz K."/>
            <person name="Wedrychowicz H."/>
        </authorList>
    </citation>
    <scope>NUCLEOTIDE SEQUENCE [LARGE SCALE GENOMIC DNA]</scope>
    <source>
        <strain evidence="18 19">DSM 3090</strain>
    </source>
</reference>
<dbReference type="InterPro" id="IPR000212">
    <property type="entry name" value="DNA_helicase_UvrD/REP"/>
</dbReference>
<protein>
    <recommendedName>
        <fullName evidence="13">ATP-dependent helicase/nuclease subunit A</fullName>
        <ecNumber evidence="13">3.1.-.-</ecNumber>
        <ecNumber evidence="13">5.6.2.4</ecNumber>
    </recommendedName>
    <alternativeName>
        <fullName evidence="13">ATP-dependent helicase/nuclease AddA</fullName>
    </alternativeName>
    <alternativeName>
        <fullName evidence="13">DNA 3'-5' helicase AddA</fullName>
    </alternativeName>
</protein>
<keyword evidence="7 13" id="KW-0067">ATP-binding</keyword>
<dbReference type="CDD" id="cd17932">
    <property type="entry name" value="DEXQc_UvrD"/>
    <property type="match status" value="1"/>
</dbReference>
<gene>
    <name evidence="13" type="primary">addA</name>
    <name evidence="18" type="ORF">SAMN02745248_01356</name>
</gene>
<keyword evidence="1 13" id="KW-0540">Nuclease</keyword>
<evidence type="ECO:0000256" key="11">
    <source>
        <dbReference type="ARBA" id="ARBA00034617"/>
    </source>
</evidence>
<dbReference type="Gene3D" id="3.40.50.300">
    <property type="entry name" value="P-loop containing nucleotide triphosphate hydrolases"/>
    <property type="match status" value="4"/>
</dbReference>
<comment type="catalytic activity">
    <reaction evidence="12 13">
        <text>ATP + H2O = ADP + phosphate + H(+)</text>
        <dbReference type="Rhea" id="RHEA:13065"/>
        <dbReference type="ChEBI" id="CHEBI:15377"/>
        <dbReference type="ChEBI" id="CHEBI:15378"/>
        <dbReference type="ChEBI" id="CHEBI:30616"/>
        <dbReference type="ChEBI" id="CHEBI:43474"/>
        <dbReference type="ChEBI" id="CHEBI:456216"/>
        <dbReference type="EC" id="5.6.2.4"/>
    </reaction>
</comment>
<evidence type="ECO:0000256" key="13">
    <source>
        <dbReference type="HAMAP-Rule" id="MF_01451"/>
    </source>
</evidence>
<feature type="coiled-coil region" evidence="15">
    <location>
        <begin position="532"/>
        <end position="571"/>
    </location>
</feature>
<keyword evidence="2 13" id="KW-0547">Nucleotide-binding</keyword>
<evidence type="ECO:0000256" key="2">
    <source>
        <dbReference type="ARBA" id="ARBA00022741"/>
    </source>
</evidence>
<dbReference type="SUPFAM" id="SSF52540">
    <property type="entry name" value="P-loop containing nucleoside triphosphate hydrolases"/>
    <property type="match status" value="1"/>
</dbReference>
<evidence type="ECO:0000256" key="4">
    <source>
        <dbReference type="ARBA" id="ARBA00022801"/>
    </source>
</evidence>
<dbReference type="Proteomes" id="UP000183952">
    <property type="component" value="Unassembled WGS sequence"/>
</dbReference>
<keyword evidence="15" id="KW-0175">Coiled coil</keyword>
<dbReference type="Gene3D" id="3.90.320.10">
    <property type="match status" value="1"/>
</dbReference>
<dbReference type="InterPro" id="IPR011335">
    <property type="entry name" value="Restrct_endonuc-II-like"/>
</dbReference>
<accession>A0A1M6NDX5</accession>
<dbReference type="PROSITE" id="PS51198">
    <property type="entry name" value="UVRD_HELICASE_ATP_BIND"/>
    <property type="match status" value="1"/>
</dbReference>
<keyword evidence="3 13" id="KW-0227">DNA damage</keyword>
<evidence type="ECO:0000256" key="15">
    <source>
        <dbReference type="SAM" id="Coils"/>
    </source>
</evidence>
<keyword evidence="6 13" id="KW-0269">Exonuclease</keyword>
<dbReference type="Pfam" id="PF13361">
    <property type="entry name" value="UvrD_C"/>
    <property type="match status" value="1"/>
</dbReference>
<evidence type="ECO:0000256" key="12">
    <source>
        <dbReference type="ARBA" id="ARBA00048988"/>
    </source>
</evidence>
<dbReference type="EMBL" id="FRAD01000010">
    <property type="protein sequence ID" value="SHJ93806.1"/>
    <property type="molecule type" value="Genomic_DNA"/>
</dbReference>
<dbReference type="PANTHER" id="PTHR11070">
    <property type="entry name" value="UVRD / RECB / PCRA DNA HELICASE FAMILY MEMBER"/>
    <property type="match status" value="1"/>
</dbReference>
<dbReference type="InterPro" id="IPR027417">
    <property type="entry name" value="P-loop_NTPase"/>
</dbReference>
<comment type="function">
    <text evidence="13">The heterodimer acts as both an ATP-dependent DNA helicase and an ATP-dependent, dual-direction single-stranded exonuclease. Recognizes the chi site generating a DNA molecule suitable for the initiation of homologous recombination. The AddA nuclease domain is required for chi fragment generation; this subunit has the helicase and 3' -&gt; 5' nuclease activities.</text>
</comment>
<dbReference type="GO" id="GO:0043138">
    <property type="term" value="F:3'-5' DNA helicase activity"/>
    <property type="evidence" value="ECO:0007669"/>
    <property type="project" value="UniProtKB-UniRule"/>
</dbReference>
<dbReference type="HAMAP" id="MF_01451">
    <property type="entry name" value="AddA"/>
    <property type="match status" value="1"/>
</dbReference>
<evidence type="ECO:0000256" key="9">
    <source>
        <dbReference type="ARBA" id="ARBA00023204"/>
    </source>
</evidence>